<accession>X0XBX5</accession>
<comment type="caution">
    <text evidence="1">The sequence shown here is derived from an EMBL/GenBank/DDBJ whole genome shotgun (WGS) entry which is preliminary data.</text>
</comment>
<gene>
    <name evidence="1" type="ORF">S01H1_65948</name>
</gene>
<organism evidence="1">
    <name type="scientific">marine sediment metagenome</name>
    <dbReference type="NCBI Taxonomy" id="412755"/>
    <lineage>
        <taxon>unclassified sequences</taxon>
        <taxon>metagenomes</taxon>
        <taxon>ecological metagenomes</taxon>
    </lineage>
</organism>
<name>X0XBX5_9ZZZZ</name>
<dbReference type="AlphaFoldDB" id="X0XBX5"/>
<protein>
    <submittedName>
        <fullName evidence="1">Uncharacterized protein</fullName>
    </submittedName>
</protein>
<evidence type="ECO:0000313" key="1">
    <source>
        <dbReference type="EMBL" id="GAG40689.1"/>
    </source>
</evidence>
<sequence>MSNTCDQESPGVCGSVPQLPASQIDAVPEAKRFLEDTRRDDVYTLRFWQGVFWLWDEGIYRECGEQEVRNKLVRFLGRRFSKITKAVTSNVLECVKAEGELCGVEPPAW</sequence>
<reference evidence="1" key="1">
    <citation type="journal article" date="2014" name="Front. Microbiol.">
        <title>High frequency of phylogenetically diverse reductive dehalogenase-homologous genes in deep subseafloor sedimentary metagenomes.</title>
        <authorList>
            <person name="Kawai M."/>
            <person name="Futagami T."/>
            <person name="Toyoda A."/>
            <person name="Takaki Y."/>
            <person name="Nishi S."/>
            <person name="Hori S."/>
            <person name="Arai W."/>
            <person name="Tsubouchi T."/>
            <person name="Morono Y."/>
            <person name="Uchiyama I."/>
            <person name="Ito T."/>
            <person name="Fujiyama A."/>
            <person name="Inagaki F."/>
            <person name="Takami H."/>
        </authorList>
    </citation>
    <scope>NUCLEOTIDE SEQUENCE</scope>
    <source>
        <strain evidence="1">Expedition CK06-06</strain>
    </source>
</reference>
<feature type="non-terminal residue" evidence="1">
    <location>
        <position position="109"/>
    </location>
</feature>
<proteinExistence type="predicted"/>
<dbReference type="EMBL" id="BARS01043575">
    <property type="protein sequence ID" value="GAG40689.1"/>
    <property type="molecule type" value="Genomic_DNA"/>
</dbReference>